<evidence type="ECO:0000313" key="1">
    <source>
        <dbReference type="EMBL" id="GCE00671.1"/>
    </source>
</evidence>
<dbReference type="EMBL" id="BIFH01000041">
    <property type="protein sequence ID" value="GCE00671.1"/>
    <property type="molecule type" value="Genomic_DNA"/>
</dbReference>
<comment type="caution">
    <text evidence="1">The sequence shown here is derived from an EMBL/GenBank/DDBJ whole genome shotgun (WGS) entry which is preliminary data.</text>
</comment>
<keyword evidence="2" id="KW-1185">Reference proteome</keyword>
<evidence type="ECO:0000313" key="2">
    <source>
        <dbReference type="Proteomes" id="UP000286931"/>
    </source>
</evidence>
<organism evidence="1 2">
    <name type="scientific">Embleya hyalina</name>
    <dbReference type="NCBI Taxonomy" id="516124"/>
    <lineage>
        <taxon>Bacteria</taxon>
        <taxon>Bacillati</taxon>
        <taxon>Actinomycetota</taxon>
        <taxon>Actinomycetes</taxon>
        <taxon>Kitasatosporales</taxon>
        <taxon>Streptomycetaceae</taxon>
        <taxon>Embleya</taxon>
    </lineage>
</organism>
<sequence length="138" mass="15098">MFQPLLVSDARVPFVGDFRELEQGSPDGPSLRSAVKAEASANARELVEYLRHGAQLAATTTLVRDVLSPDSAVIGGLHLLTDGHWLWYSDLAHYVEHYHVTLDPQFIAHAQATGWTVPQLDDADLLALEAILLGEDVD</sequence>
<reference evidence="1 2" key="1">
    <citation type="submission" date="2018-12" db="EMBL/GenBank/DDBJ databases">
        <title>Draft genome sequence of Embleya hyalina NBRC 13850T.</title>
        <authorList>
            <person name="Komaki H."/>
            <person name="Hosoyama A."/>
            <person name="Kimura A."/>
            <person name="Ichikawa N."/>
            <person name="Tamura T."/>
        </authorList>
    </citation>
    <scope>NUCLEOTIDE SEQUENCE [LARGE SCALE GENOMIC DNA]</scope>
    <source>
        <strain evidence="1 2">NBRC 13850</strain>
    </source>
</reference>
<dbReference type="RefSeq" id="WP_126642373.1">
    <property type="nucleotide sequence ID" value="NZ_BIFH01000041.1"/>
</dbReference>
<dbReference type="AlphaFoldDB" id="A0A401Z1L2"/>
<name>A0A401Z1L2_9ACTN</name>
<dbReference type="Proteomes" id="UP000286931">
    <property type="component" value="Unassembled WGS sequence"/>
</dbReference>
<protein>
    <submittedName>
        <fullName evidence="1">Uncharacterized protein</fullName>
    </submittedName>
</protein>
<dbReference type="OrthoDB" id="275232at2"/>
<accession>A0A401Z1L2</accession>
<proteinExistence type="predicted"/>
<gene>
    <name evidence="1" type="ORF">EHYA_08397</name>
</gene>